<evidence type="ECO:0000313" key="9">
    <source>
        <dbReference type="Proteomes" id="UP000504638"/>
    </source>
</evidence>
<dbReference type="OrthoDB" id="7777654at2759"/>
<evidence type="ECO:0000256" key="5">
    <source>
        <dbReference type="PIRSR" id="PIRSR601613-1"/>
    </source>
</evidence>
<dbReference type="EMBL" id="ML975157">
    <property type="protein sequence ID" value="KAF1812579.1"/>
    <property type="molecule type" value="Genomic_DNA"/>
</dbReference>
<accession>A0A6G1G430</accession>
<dbReference type="InterPro" id="IPR006175">
    <property type="entry name" value="YjgF/YER057c/UK114"/>
</dbReference>
<keyword evidence="3 6" id="KW-0560">Oxidoreductase</keyword>
<comment type="cofactor">
    <cofactor evidence="1 6">
        <name>FAD</name>
        <dbReference type="ChEBI" id="CHEBI:57692"/>
    </cofactor>
</comment>
<reference evidence="10" key="2">
    <citation type="submission" date="2020-04" db="EMBL/GenBank/DDBJ databases">
        <authorList>
            <consortium name="NCBI Genome Project"/>
        </authorList>
    </citation>
    <scope>NUCLEOTIDE SEQUENCE</scope>
    <source>
        <strain evidence="10">CBS 781.70</strain>
    </source>
</reference>
<dbReference type="PRINTS" id="PR00757">
    <property type="entry name" value="AMINEOXDASEF"/>
</dbReference>
<dbReference type="InterPro" id="IPR002937">
    <property type="entry name" value="Amino_oxidase"/>
</dbReference>
<evidence type="ECO:0000256" key="2">
    <source>
        <dbReference type="ARBA" id="ARBA00005995"/>
    </source>
</evidence>
<feature type="binding site" evidence="5">
    <location>
        <position position="604"/>
    </location>
    <ligand>
        <name>FAD</name>
        <dbReference type="ChEBI" id="CHEBI:57692"/>
    </ligand>
</feature>
<comment type="similarity">
    <text evidence="2 6">Belongs to the flavin monoamine oxidase family.</text>
</comment>
<dbReference type="EC" id="1.4.3.-" evidence="6"/>
<dbReference type="AlphaFoldDB" id="A0A6G1G430"/>
<dbReference type="SUPFAM" id="SSF51905">
    <property type="entry name" value="FAD/NAD(P)-binding domain"/>
    <property type="match status" value="1"/>
</dbReference>
<feature type="domain" description="Amine oxidase" evidence="7">
    <location>
        <begin position="183"/>
        <end position="628"/>
    </location>
</feature>
<reference evidence="8 10" key="1">
    <citation type="submission" date="2020-01" db="EMBL/GenBank/DDBJ databases">
        <authorList>
            <consortium name="DOE Joint Genome Institute"/>
            <person name="Haridas S."/>
            <person name="Albert R."/>
            <person name="Binder M."/>
            <person name="Bloem J."/>
            <person name="Labutti K."/>
            <person name="Salamov A."/>
            <person name="Andreopoulos B."/>
            <person name="Baker S.E."/>
            <person name="Barry K."/>
            <person name="Bills G."/>
            <person name="Bluhm B.H."/>
            <person name="Cannon C."/>
            <person name="Castanera R."/>
            <person name="Culley D.E."/>
            <person name="Daum C."/>
            <person name="Ezra D."/>
            <person name="Gonzalez J.B."/>
            <person name="Henrissat B."/>
            <person name="Kuo A."/>
            <person name="Liang C."/>
            <person name="Lipzen A."/>
            <person name="Lutzoni F."/>
            <person name="Magnuson J."/>
            <person name="Mondo S."/>
            <person name="Nolan M."/>
            <person name="Ohm R."/>
            <person name="Pangilinan J."/>
            <person name="Park H.-J."/>
            <person name="Ramirez L."/>
            <person name="Alfaro M."/>
            <person name="Sun H."/>
            <person name="Tritt A."/>
            <person name="Yoshinaga Y."/>
            <person name="Zwiers L.-H."/>
            <person name="Turgeon B.G."/>
            <person name="Goodwin S.B."/>
            <person name="Spatafora J.W."/>
            <person name="Crous P.W."/>
            <person name="Grigoriev I.V."/>
        </authorList>
    </citation>
    <scope>NUCLEOTIDE SEQUENCE</scope>
    <source>
        <strain evidence="8 10">CBS 781.70</strain>
    </source>
</reference>
<evidence type="ECO:0000256" key="3">
    <source>
        <dbReference type="ARBA" id="ARBA00023002"/>
    </source>
</evidence>
<keyword evidence="6" id="KW-0274">FAD</keyword>
<evidence type="ECO:0000256" key="6">
    <source>
        <dbReference type="RuleBase" id="RU362067"/>
    </source>
</evidence>
<evidence type="ECO:0000256" key="1">
    <source>
        <dbReference type="ARBA" id="ARBA00001974"/>
    </source>
</evidence>
<dbReference type="Gene3D" id="1.10.405.10">
    <property type="entry name" value="Guanine Nucleotide Dissociation Inhibitor, domain 1"/>
    <property type="match status" value="1"/>
</dbReference>
<dbReference type="Gene3D" id="3.30.1330.40">
    <property type="entry name" value="RutC-like"/>
    <property type="match status" value="1"/>
</dbReference>
<organism evidence="8">
    <name type="scientific">Eremomyces bilateralis CBS 781.70</name>
    <dbReference type="NCBI Taxonomy" id="1392243"/>
    <lineage>
        <taxon>Eukaryota</taxon>
        <taxon>Fungi</taxon>
        <taxon>Dikarya</taxon>
        <taxon>Ascomycota</taxon>
        <taxon>Pezizomycotina</taxon>
        <taxon>Dothideomycetes</taxon>
        <taxon>Dothideomycetes incertae sedis</taxon>
        <taxon>Eremomycetales</taxon>
        <taxon>Eremomycetaceae</taxon>
        <taxon>Eremomyces</taxon>
    </lineage>
</organism>
<gene>
    <name evidence="8 10" type="ORF">P152DRAFT_435833</name>
</gene>
<dbReference type="GeneID" id="54418110"/>
<dbReference type="InterPro" id="IPR035959">
    <property type="entry name" value="RutC-like_sf"/>
</dbReference>
<dbReference type="InterPro" id="IPR050703">
    <property type="entry name" value="Flavin_MAO"/>
</dbReference>
<evidence type="ECO:0000259" key="7">
    <source>
        <dbReference type="Pfam" id="PF01593"/>
    </source>
</evidence>
<feature type="binding site" evidence="5">
    <location>
        <begin position="203"/>
        <end position="204"/>
    </location>
    <ligand>
        <name>FAD</name>
        <dbReference type="ChEBI" id="CHEBI:57692"/>
    </ligand>
</feature>
<dbReference type="CDD" id="cd00448">
    <property type="entry name" value="YjgF_YER057c_UK114_family"/>
    <property type="match status" value="1"/>
</dbReference>
<sequence length="639" mass="69094">MSPRIPPPDITFVDSPALPDPQWYSHAASINGAGRLIFTSGQVGQHKDGSFPLSFGDQVKQAVANLADVLRAAGAAPRDVVQLRFYCVDWSMDIGGDLVTPVLALLTETYGVTYRPLTTLVPVPKLAFPEAKFEIEAVASVGGLSRPWVLADGHLPNGAQTLVANRFPVPAAEVDVLVVGGGFSGLMAAYECQQAGLKTVLLEARHRVGGRSCSLALKSGPGVIELGATWINRTTQPAVYALTEKFGLETAEQYTTGQEIFQGLDGCVTKVPDPQSRRISDSDPETTEKVQKLFHLIEEAANQQDIRKWDSFPEHEDVTVAEWVTQKRLYDNATVRAQCQHLTSAIVGREPHETGAQYFLDYIKSGCGLTSIISEGEFGAQSLKVKKGTSSIAMALASEIGPGNVFVHSPINTIVQYRKGATVTTTGGQTFTAKKVILANPTNTYSNIQFSPPLPAAKRTLVSRTKPGVYAKMVISYTSPWWRTAGLVGKFSSLLGPICFSWDTSSVPDQQYSLAFFIAGERAAKWHALNALRREEAVIEHLATLVGPELADKVRDVLEVNEVEWTKEEYIGGAPTSTIGPGLLRKYGAELRTPFRDLHFAGGELAFEWKGYLEGAVTSGKRAASEVIDVLKSGDGSKL</sequence>
<dbReference type="InterPro" id="IPR036188">
    <property type="entry name" value="FAD/NAD-bd_sf"/>
</dbReference>
<dbReference type="Gene3D" id="3.50.50.60">
    <property type="entry name" value="FAD/NAD(P)-binding domain"/>
    <property type="match status" value="1"/>
</dbReference>
<name>A0A6G1G430_9PEZI</name>
<dbReference type="Pfam" id="PF01593">
    <property type="entry name" value="Amino_oxidase"/>
    <property type="match status" value="1"/>
</dbReference>
<evidence type="ECO:0000313" key="10">
    <source>
        <dbReference type="RefSeq" id="XP_033534210.1"/>
    </source>
</evidence>
<dbReference type="Proteomes" id="UP000504638">
    <property type="component" value="Unplaced"/>
</dbReference>
<keyword evidence="6" id="KW-0285">Flavoprotein</keyword>
<dbReference type="RefSeq" id="XP_033534210.1">
    <property type="nucleotide sequence ID" value="XM_033677540.1"/>
</dbReference>
<dbReference type="PANTHER" id="PTHR43563:SF14">
    <property type="entry name" value="AMINE OXIDASE"/>
    <property type="match status" value="1"/>
</dbReference>
<dbReference type="GO" id="GO:0097621">
    <property type="term" value="F:monoamine oxidase activity"/>
    <property type="evidence" value="ECO:0007669"/>
    <property type="project" value="UniProtKB-EC"/>
</dbReference>
<dbReference type="InterPro" id="IPR001613">
    <property type="entry name" value="Flavin_amine_oxidase"/>
</dbReference>
<feature type="binding site" evidence="5">
    <location>
        <position position="184"/>
    </location>
    <ligand>
        <name>FAD</name>
        <dbReference type="ChEBI" id="CHEBI:57692"/>
    </ligand>
</feature>
<keyword evidence="9" id="KW-1185">Reference proteome</keyword>
<comment type="catalytic activity">
    <reaction evidence="4">
        <text>a secondary aliphatic amine + O2 + H2O = a primary amine + an aldehyde + H2O2</text>
        <dbReference type="Rhea" id="RHEA:26414"/>
        <dbReference type="ChEBI" id="CHEBI:15377"/>
        <dbReference type="ChEBI" id="CHEBI:15379"/>
        <dbReference type="ChEBI" id="CHEBI:16240"/>
        <dbReference type="ChEBI" id="CHEBI:17478"/>
        <dbReference type="ChEBI" id="CHEBI:58855"/>
        <dbReference type="ChEBI" id="CHEBI:65296"/>
        <dbReference type="EC" id="1.4.3.4"/>
    </reaction>
</comment>
<evidence type="ECO:0000256" key="4">
    <source>
        <dbReference type="ARBA" id="ARBA00048448"/>
    </source>
</evidence>
<dbReference type="Gene3D" id="3.90.660.10">
    <property type="match status" value="1"/>
</dbReference>
<reference evidence="10" key="3">
    <citation type="submission" date="2025-04" db="UniProtKB">
        <authorList>
            <consortium name="RefSeq"/>
        </authorList>
    </citation>
    <scope>IDENTIFICATION</scope>
    <source>
        <strain evidence="10">CBS 781.70</strain>
    </source>
</reference>
<dbReference type="SUPFAM" id="SSF55298">
    <property type="entry name" value="YjgF-like"/>
    <property type="match status" value="1"/>
</dbReference>
<dbReference type="Pfam" id="PF01042">
    <property type="entry name" value="Ribonuc_L-PSP"/>
    <property type="match status" value="1"/>
</dbReference>
<feature type="binding site" evidence="5">
    <location>
        <position position="517"/>
    </location>
    <ligand>
        <name>substrate</name>
    </ligand>
</feature>
<evidence type="ECO:0000313" key="8">
    <source>
        <dbReference type="EMBL" id="KAF1812579.1"/>
    </source>
</evidence>
<protein>
    <recommendedName>
        <fullName evidence="6">Amine oxidase</fullName>
        <ecNumber evidence="6">1.4.3.-</ecNumber>
    </recommendedName>
</protein>
<dbReference type="PANTHER" id="PTHR43563">
    <property type="entry name" value="AMINE OXIDASE"/>
    <property type="match status" value="1"/>
</dbReference>
<proteinExistence type="inferred from homology"/>
<dbReference type="SUPFAM" id="SSF54373">
    <property type="entry name" value="FAD-linked reductases, C-terminal domain"/>
    <property type="match status" value="1"/>
</dbReference>